<dbReference type="STRING" id="121224.E0V9N2"/>
<dbReference type="eggNOG" id="KOG2410">
    <property type="taxonomic scope" value="Eukaryota"/>
</dbReference>
<dbReference type="KEGG" id="phu:Phum_PHUM018390"/>
<dbReference type="CTD" id="8233801"/>
<dbReference type="PANTHER" id="PTHR11686">
    <property type="entry name" value="GAMMA GLUTAMYL TRANSPEPTIDASE"/>
    <property type="match status" value="1"/>
</dbReference>
<reference evidence="2" key="1">
    <citation type="submission" date="2007-04" db="EMBL/GenBank/DDBJ databases">
        <title>Annotation of Pediculus humanus corporis strain USDA.</title>
        <authorList>
            <person name="Kirkness E."/>
            <person name="Hannick L."/>
            <person name="Hass B."/>
            <person name="Bruggner R."/>
            <person name="Lawson D."/>
            <person name="Bidwell S."/>
            <person name="Joardar V."/>
            <person name="Caler E."/>
            <person name="Walenz B."/>
            <person name="Inman J."/>
            <person name="Schobel S."/>
            <person name="Galinsky K."/>
            <person name="Amedeo P."/>
            <person name="Strausberg R."/>
        </authorList>
    </citation>
    <scope>NUCLEOTIDE SEQUENCE</scope>
    <source>
        <strain evidence="2">USDA</strain>
    </source>
</reference>
<dbReference type="OMA" id="ASDDFEC"/>
<protein>
    <submittedName>
        <fullName evidence="2 3">Gamma glutamyl transpeptidase, putative</fullName>
    </submittedName>
</protein>
<gene>
    <name evidence="3" type="primary">8233801</name>
    <name evidence="2" type="ORF">Phum_PHUM018390</name>
</gene>
<name>E0V9N2_PEDHC</name>
<dbReference type="InParanoid" id="E0V9N2"/>
<dbReference type="EMBL" id="AAZO01000222">
    <property type="status" value="NOT_ANNOTATED_CDS"/>
    <property type="molecule type" value="Genomic_DNA"/>
</dbReference>
<dbReference type="GO" id="GO:0036374">
    <property type="term" value="F:glutathione hydrolase activity"/>
    <property type="evidence" value="ECO:0007669"/>
    <property type="project" value="InterPro"/>
</dbReference>
<dbReference type="SUPFAM" id="SSF56235">
    <property type="entry name" value="N-terminal nucleophile aminohydrolases (Ntn hydrolases)"/>
    <property type="match status" value="1"/>
</dbReference>
<feature type="transmembrane region" description="Helical" evidence="1">
    <location>
        <begin position="74"/>
        <end position="96"/>
    </location>
</feature>
<dbReference type="Proteomes" id="UP000009046">
    <property type="component" value="Unassembled WGS sequence"/>
</dbReference>
<keyword evidence="1" id="KW-0812">Transmembrane</keyword>
<dbReference type="EnsemblMetazoa" id="PHUM018390-RA">
    <property type="protein sequence ID" value="PHUM018390-PA"/>
    <property type="gene ID" value="PHUM018390"/>
</dbReference>
<reference evidence="3" key="3">
    <citation type="submission" date="2020-05" db="UniProtKB">
        <authorList>
            <consortium name="EnsemblMetazoa"/>
        </authorList>
    </citation>
    <scope>IDENTIFICATION</scope>
    <source>
        <strain evidence="3">USDA</strain>
    </source>
</reference>
<evidence type="ECO:0000313" key="4">
    <source>
        <dbReference type="Proteomes" id="UP000009046"/>
    </source>
</evidence>
<dbReference type="GO" id="GO:0006751">
    <property type="term" value="P:glutathione catabolic process"/>
    <property type="evidence" value="ECO:0007669"/>
    <property type="project" value="InterPro"/>
</dbReference>
<dbReference type="RefSeq" id="XP_002422839.1">
    <property type="nucleotide sequence ID" value="XM_002422794.1"/>
</dbReference>
<organism>
    <name type="scientific">Pediculus humanus subsp. corporis</name>
    <name type="common">Body louse</name>
    <dbReference type="NCBI Taxonomy" id="121224"/>
    <lineage>
        <taxon>Eukaryota</taxon>
        <taxon>Metazoa</taxon>
        <taxon>Ecdysozoa</taxon>
        <taxon>Arthropoda</taxon>
        <taxon>Hexapoda</taxon>
        <taxon>Insecta</taxon>
        <taxon>Pterygota</taxon>
        <taxon>Neoptera</taxon>
        <taxon>Paraneoptera</taxon>
        <taxon>Psocodea</taxon>
        <taxon>Troctomorpha</taxon>
        <taxon>Phthiraptera</taxon>
        <taxon>Anoplura</taxon>
        <taxon>Pediculidae</taxon>
        <taxon>Pediculus</taxon>
    </lineage>
</organism>
<evidence type="ECO:0000256" key="1">
    <source>
        <dbReference type="SAM" id="Phobius"/>
    </source>
</evidence>
<evidence type="ECO:0000313" key="3">
    <source>
        <dbReference type="EnsemblMetazoa" id="PHUM018390-PA"/>
    </source>
</evidence>
<dbReference type="GeneID" id="8233801"/>
<proteinExistence type="predicted"/>
<feature type="transmembrane region" description="Helical" evidence="1">
    <location>
        <begin position="20"/>
        <end position="39"/>
    </location>
</feature>
<keyword evidence="1" id="KW-1133">Transmembrane helix</keyword>
<dbReference type="HOGENOM" id="CLU_2415848_0_0_1"/>
<dbReference type="InterPro" id="IPR029055">
    <property type="entry name" value="Ntn_hydrolases_N"/>
</dbReference>
<dbReference type="AlphaFoldDB" id="E0V9N2"/>
<dbReference type="EMBL" id="DS234995">
    <property type="protein sequence ID" value="EEB10101.1"/>
    <property type="molecule type" value="Genomic_DNA"/>
</dbReference>
<dbReference type="InterPro" id="IPR000101">
    <property type="entry name" value="GGT_peptidase"/>
</dbReference>
<accession>E0V9N2</accession>
<dbReference type="VEuPathDB" id="VectorBase:PHUM018390"/>
<dbReference type="Pfam" id="PF01019">
    <property type="entry name" value="G_glu_transpept"/>
    <property type="match status" value="1"/>
</dbReference>
<reference evidence="2" key="2">
    <citation type="submission" date="2007-04" db="EMBL/GenBank/DDBJ databases">
        <title>The genome of the human body louse.</title>
        <authorList>
            <consortium name="The Human Body Louse Genome Consortium"/>
            <person name="Kirkness E."/>
            <person name="Walenz B."/>
            <person name="Hass B."/>
            <person name="Bruggner R."/>
            <person name="Strausberg R."/>
        </authorList>
    </citation>
    <scope>NUCLEOTIDE SEQUENCE</scope>
    <source>
        <strain evidence="2">USDA</strain>
    </source>
</reference>
<dbReference type="OrthoDB" id="9977870at2759"/>
<dbReference type="PANTHER" id="PTHR11686:SF9">
    <property type="entry name" value="RE13973P"/>
    <property type="match status" value="1"/>
</dbReference>
<dbReference type="GO" id="GO:0005886">
    <property type="term" value="C:plasma membrane"/>
    <property type="evidence" value="ECO:0007669"/>
    <property type="project" value="TreeGrafter"/>
</dbReference>
<keyword evidence="1" id="KW-0472">Membrane</keyword>
<keyword evidence="4" id="KW-1185">Reference proteome</keyword>
<evidence type="ECO:0000313" key="2">
    <source>
        <dbReference type="EMBL" id="EEB10101.1"/>
    </source>
</evidence>
<sequence>MMEKEHVNEQEEGSLKTIILNFFGFTIIITIALIVHLYYGNHRLTPHGSVASDDFECSKIGLDLLKVGGNSIDAAIATVFCLGVVNFHITGLGGYVF</sequence>